<feature type="compositionally biased region" description="Low complexity" evidence="2">
    <location>
        <begin position="217"/>
        <end position="274"/>
    </location>
</feature>
<evidence type="ECO:0000256" key="1">
    <source>
        <dbReference type="ARBA" id="ARBA00007734"/>
    </source>
</evidence>
<proteinExistence type="inferred from homology"/>
<comment type="similarity">
    <text evidence="1">Belongs to the transglycosylase Slt family.</text>
</comment>
<dbReference type="Pfam" id="PF01464">
    <property type="entry name" value="SLT"/>
    <property type="match status" value="1"/>
</dbReference>
<keyword evidence="6" id="KW-1185">Reference proteome</keyword>
<dbReference type="RefSeq" id="WP_206724618.1">
    <property type="nucleotide sequence ID" value="NZ_CP071090.1"/>
</dbReference>
<dbReference type="Gene3D" id="1.10.530.10">
    <property type="match status" value="1"/>
</dbReference>
<keyword evidence="3" id="KW-0812">Transmembrane</keyword>
<dbReference type="Proteomes" id="UP000662747">
    <property type="component" value="Chromosome"/>
</dbReference>
<dbReference type="InterPro" id="IPR023346">
    <property type="entry name" value="Lysozyme-like_dom_sf"/>
</dbReference>
<feature type="domain" description="Transglycosylase SLT" evidence="4">
    <location>
        <begin position="80"/>
        <end position="182"/>
    </location>
</feature>
<accession>A0ABX7NVT9</accession>
<organism evidence="5 6">
    <name type="scientific">Pyxidicoccus parkwayensis</name>
    <dbReference type="NCBI Taxonomy" id="2813578"/>
    <lineage>
        <taxon>Bacteria</taxon>
        <taxon>Pseudomonadati</taxon>
        <taxon>Myxococcota</taxon>
        <taxon>Myxococcia</taxon>
        <taxon>Myxococcales</taxon>
        <taxon>Cystobacterineae</taxon>
        <taxon>Myxococcaceae</taxon>
        <taxon>Pyxidicoccus</taxon>
    </lineage>
</organism>
<sequence>MGRKRAQGGGGGFNVPVWAWVLPCALVPVVLLNVGVSWLGGTTVSPLSFSFLDEKADALRAYAEHRTSCLLEGHEKLEPVIDAAERRHHLPPGLLRALVQVESETRVHRISPAGAMGPGQLMPTTASMLRVEDPFDPETAIDASARYLAEQLRRFGDVKLAVAAYNAGPGAVNGRVPRNGETEFYVPKVMAAWKHTRPPAPAVAARTTPKSPTPVSARPAAKPVAQAAMKPASKPSTVAPAKPAPVAKPTAPARAKAPANAQAKPAVTARARRG</sequence>
<dbReference type="SUPFAM" id="SSF53955">
    <property type="entry name" value="Lysozyme-like"/>
    <property type="match status" value="1"/>
</dbReference>
<gene>
    <name evidence="5" type="ORF">JY651_49500</name>
</gene>
<keyword evidence="3" id="KW-1133">Transmembrane helix</keyword>
<feature type="transmembrane region" description="Helical" evidence="3">
    <location>
        <begin position="20"/>
        <end position="40"/>
    </location>
</feature>
<protein>
    <submittedName>
        <fullName evidence="5">Transglycosylase SLT domain-containing protein</fullName>
    </submittedName>
</protein>
<evidence type="ECO:0000313" key="5">
    <source>
        <dbReference type="EMBL" id="QSQ23042.1"/>
    </source>
</evidence>
<evidence type="ECO:0000256" key="3">
    <source>
        <dbReference type="SAM" id="Phobius"/>
    </source>
</evidence>
<dbReference type="EMBL" id="CP071090">
    <property type="protein sequence ID" value="QSQ23042.1"/>
    <property type="molecule type" value="Genomic_DNA"/>
</dbReference>
<name>A0ABX7NVT9_9BACT</name>
<feature type="region of interest" description="Disordered" evidence="2">
    <location>
        <begin position="198"/>
        <end position="274"/>
    </location>
</feature>
<evidence type="ECO:0000256" key="2">
    <source>
        <dbReference type="SAM" id="MobiDB-lite"/>
    </source>
</evidence>
<keyword evidence="3" id="KW-0472">Membrane</keyword>
<evidence type="ECO:0000259" key="4">
    <source>
        <dbReference type="Pfam" id="PF01464"/>
    </source>
</evidence>
<dbReference type="PANTHER" id="PTHR37423">
    <property type="entry name" value="SOLUBLE LYTIC MUREIN TRANSGLYCOSYLASE-RELATED"/>
    <property type="match status" value="1"/>
</dbReference>
<dbReference type="InterPro" id="IPR008258">
    <property type="entry name" value="Transglycosylase_SLT_dom_1"/>
</dbReference>
<dbReference type="PANTHER" id="PTHR37423:SF2">
    <property type="entry name" value="MEMBRANE-BOUND LYTIC MUREIN TRANSGLYCOSYLASE C"/>
    <property type="match status" value="1"/>
</dbReference>
<dbReference type="CDD" id="cd00254">
    <property type="entry name" value="LT-like"/>
    <property type="match status" value="1"/>
</dbReference>
<evidence type="ECO:0000313" key="6">
    <source>
        <dbReference type="Proteomes" id="UP000662747"/>
    </source>
</evidence>
<reference evidence="5 6" key="1">
    <citation type="submission" date="2021-02" db="EMBL/GenBank/DDBJ databases">
        <title>De Novo genome assembly of isolated myxobacteria.</title>
        <authorList>
            <person name="Stevens D.C."/>
        </authorList>
    </citation>
    <scope>NUCLEOTIDE SEQUENCE [LARGE SCALE GENOMIC DNA]</scope>
    <source>
        <strain evidence="6">SCPEA02</strain>
    </source>
</reference>